<evidence type="ECO:0008006" key="3">
    <source>
        <dbReference type="Google" id="ProtNLM"/>
    </source>
</evidence>
<dbReference type="AlphaFoldDB" id="A0A2N9IL47"/>
<feature type="compositionally biased region" description="Low complexity" evidence="1">
    <location>
        <begin position="1"/>
        <end position="17"/>
    </location>
</feature>
<feature type="region of interest" description="Disordered" evidence="1">
    <location>
        <begin position="342"/>
        <end position="496"/>
    </location>
</feature>
<dbReference type="PANTHER" id="PTHR46033:SF1">
    <property type="entry name" value="PROTEIN MAIN-LIKE 2"/>
    <property type="match status" value="1"/>
</dbReference>
<feature type="compositionally biased region" description="Basic residues" evidence="1">
    <location>
        <begin position="350"/>
        <end position="370"/>
    </location>
</feature>
<gene>
    <name evidence="2" type="ORF">FSB_LOCUS52655</name>
</gene>
<name>A0A2N9IL47_FAGSY</name>
<proteinExistence type="predicted"/>
<feature type="compositionally biased region" description="Basic residues" evidence="1">
    <location>
        <begin position="483"/>
        <end position="493"/>
    </location>
</feature>
<dbReference type="InterPro" id="IPR044824">
    <property type="entry name" value="MAIN-like"/>
</dbReference>
<accession>A0A2N9IL47</accession>
<sequence>MASSSTTSPAGSTPPLTTDEHPKALATGSTASTKMVVDVPVAPPSVPGEATDPREGFVFPLVDPWDNEPLREVLRRWCSATHTFFFAWGELILTLEDIANHWMLPILDFRDNLPLVYRWVGLKTWDHDLVASLDFEENMLLRPYGEDHPNFTCVSVLSRFNQLTSLIHELRAEDHQSLAYLSAVNPGWLPILSATGLKFTPYCPQRVKRQFGLDQDVPASLQEATPPFPSLAPFIKSCSFAYWEGKVNRVMIPSGHRFDLNIMSMNAYWQRLAHAMVRYVNSGRSNKAPISSHCKLQISSLCFSPPSQSAMAYRNSQKLGFAEWDETRSGWIVYTTHFPKDPAVENGSKKPTHSPKKASSKKTKAGKKSKSVAPVPKPEKESTTTPSETAIESAAALSKAKGMATGSSKRKSAAVPSLEGIGKQAASSKVGKKSVALRHPKDQRKPATSSSSSDEEQPSAIPTRSRPKKKKSVIPPSSDAIRIRSKSGSKAMRKFGGPSGAVVVVEDSDTVADDISLSFSDRDDPLAAATDQGEDIGKRFEGDFEADVGSTEGSHSIAGDSFSDVAPGSMDEEQMTFVGYAVDGDDVPEATELNVESADLIRHSLAIVTHASCSFDHGRDDSDVVDSDAMPLSFYVPQMTLTGGIVGFGTPMAYVMEGVSLFGAIPRLGIILAGGIIIPASRIIGEDPSIGEFLVVSEIHVPKEVHTQGFVKHEFAANLGVAPEVYSNIDSAVDHGTQVEGTSSPAATTPAGGEHLENIGTGDVIHMSKEVVKAGVTGEVMVASRLPRPMAGMGSSVEVGAISGEVADFFREFDKRTLNPHLEWHFWKFNGPLVSFGDFWVPSDSVPYLQQLIAKHGNFVTKFRFGAGFGGPMLSLFSSVLAAMSKFDFGSVTKIAQHLFGKQISDEMQALRHQIALLQDSLAVLATYKAGVTGEVMVASRLPRPMAGMGSSVEVGAISGEVADFFREFDKRTLNPHLEWHFWKFNGPLVSFGDFWVPSDSVPYLQQLIAKHGNFVTKFRFGAGFGGPMLSLFSSVLAAMSKFDFGSVTKIAQHLFGKQISDEMQALRHQIALLQDSLAVLATYKEEMRSTGVTAPEFEHSKSLFDSLIN</sequence>
<evidence type="ECO:0000313" key="2">
    <source>
        <dbReference type="EMBL" id="SPD24773.1"/>
    </source>
</evidence>
<dbReference type="EMBL" id="OIVN01006001">
    <property type="protein sequence ID" value="SPD24773.1"/>
    <property type="molecule type" value="Genomic_DNA"/>
</dbReference>
<feature type="region of interest" description="Disordered" evidence="1">
    <location>
        <begin position="737"/>
        <end position="759"/>
    </location>
</feature>
<protein>
    <recommendedName>
        <fullName evidence="3">Aminotransferase-like plant mobile domain-containing protein</fullName>
    </recommendedName>
</protein>
<evidence type="ECO:0000256" key="1">
    <source>
        <dbReference type="SAM" id="MobiDB-lite"/>
    </source>
</evidence>
<organism evidence="2">
    <name type="scientific">Fagus sylvatica</name>
    <name type="common">Beechnut</name>
    <dbReference type="NCBI Taxonomy" id="28930"/>
    <lineage>
        <taxon>Eukaryota</taxon>
        <taxon>Viridiplantae</taxon>
        <taxon>Streptophyta</taxon>
        <taxon>Embryophyta</taxon>
        <taxon>Tracheophyta</taxon>
        <taxon>Spermatophyta</taxon>
        <taxon>Magnoliopsida</taxon>
        <taxon>eudicotyledons</taxon>
        <taxon>Gunneridae</taxon>
        <taxon>Pentapetalae</taxon>
        <taxon>rosids</taxon>
        <taxon>fabids</taxon>
        <taxon>Fagales</taxon>
        <taxon>Fagaceae</taxon>
        <taxon>Fagus</taxon>
    </lineage>
</organism>
<dbReference type="GO" id="GO:0010073">
    <property type="term" value="P:meristem maintenance"/>
    <property type="evidence" value="ECO:0007669"/>
    <property type="project" value="InterPro"/>
</dbReference>
<reference evidence="2" key="1">
    <citation type="submission" date="2018-02" db="EMBL/GenBank/DDBJ databases">
        <authorList>
            <person name="Cohen D.B."/>
            <person name="Kent A.D."/>
        </authorList>
    </citation>
    <scope>NUCLEOTIDE SEQUENCE</scope>
</reference>
<dbReference type="PANTHER" id="PTHR46033">
    <property type="entry name" value="PROTEIN MAIN-LIKE 2"/>
    <property type="match status" value="1"/>
</dbReference>
<feature type="region of interest" description="Disordered" evidence="1">
    <location>
        <begin position="1"/>
        <end position="31"/>
    </location>
</feature>